<dbReference type="GO" id="GO:0015074">
    <property type="term" value="P:DNA integration"/>
    <property type="evidence" value="ECO:0007669"/>
    <property type="project" value="InterPro"/>
</dbReference>
<protein>
    <submittedName>
        <fullName evidence="2">Integrase-like protein</fullName>
    </submittedName>
</protein>
<dbReference type="InterPro" id="IPR012337">
    <property type="entry name" value="RNaseH-like_sf"/>
</dbReference>
<name>A0A2P8CRD0_9ACTN</name>
<dbReference type="PANTHER" id="PTHR46889">
    <property type="entry name" value="TRANSPOSASE INSF FOR INSERTION SEQUENCE IS3B-RELATED"/>
    <property type="match status" value="1"/>
</dbReference>
<dbReference type="EMBL" id="PYGA01000031">
    <property type="protein sequence ID" value="PSK87521.1"/>
    <property type="molecule type" value="Genomic_DNA"/>
</dbReference>
<organism evidence="2 3">
    <name type="scientific">Murinocardiopsis flavida</name>
    <dbReference type="NCBI Taxonomy" id="645275"/>
    <lineage>
        <taxon>Bacteria</taxon>
        <taxon>Bacillati</taxon>
        <taxon>Actinomycetota</taxon>
        <taxon>Actinomycetes</taxon>
        <taxon>Streptosporangiales</taxon>
        <taxon>Nocardiopsidaceae</taxon>
        <taxon>Murinocardiopsis</taxon>
    </lineage>
</organism>
<dbReference type="Gene3D" id="3.30.420.10">
    <property type="entry name" value="Ribonuclease H-like superfamily/Ribonuclease H"/>
    <property type="match status" value="1"/>
</dbReference>
<dbReference type="InterPro" id="IPR001584">
    <property type="entry name" value="Integrase_cat-core"/>
</dbReference>
<dbReference type="PANTHER" id="PTHR46889:SF4">
    <property type="entry name" value="TRANSPOSASE INSO FOR INSERTION SEQUENCE ELEMENT IS911B-RELATED"/>
    <property type="match status" value="1"/>
</dbReference>
<evidence type="ECO:0000259" key="1">
    <source>
        <dbReference type="Pfam" id="PF13333"/>
    </source>
</evidence>
<comment type="caution">
    <text evidence="2">The sequence shown here is derived from an EMBL/GenBank/DDBJ whole genome shotgun (WGS) entry which is preliminary data.</text>
</comment>
<dbReference type="GO" id="GO:0003676">
    <property type="term" value="F:nucleic acid binding"/>
    <property type="evidence" value="ECO:0007669"/>
    <property type="project" value="InterPro"/>
</dbReference>
<feature type="domain" description="Integrase catalytic" evidence="1">
    <location>
        <begin position="67"/>
        <end position="122"/>
    </location>
</feature>
<sequence length="124" mass="14279">RPRSSRPITTSGSSGQQRIERWFRASKEPGTEQFQYQHVSWQRLLAGAECVQSMSRKGNCLDNAVIESFFGHVKEEFFTHDEFESVEAFITGLDEYIAWFNNERVHTYLEGLSPVQYRAQALAA</sequence>
<dbReference type="AlphaFoldDB" id="A0A2P8CRD0"/>
<evidence type="ECO:0000313" key="2">
    <source>
        <dbReference type="EMBL" id="PSK87521.1"/>
    </source>
</evidence>
<reference evidence="2 3" key="1">
    <citation type="submission" date="2018-03" db="EMBL/GenBank/DDBJ databases">
        <title>Genomic Encyclopedia of Archaeal and Bacterial Type Strains, Phase II (KMG-II): from individual species to whole genera.</title>
        <authorList>
            <person name="Goeker M."/>
        </authorList>
    </citation>
    <scope>NUCLEOTIDE SEQUENCE [LARGE SCALE GENOMIC DNA]</scope>
    <source>
        <strain evidence="2 3">DSM 45312</strain>
    </source>
</reference>
<gene>
    <name evidence="2" type="ORF">CLV63_13174</name>
</gene>
<dbReference type="SUPFAM" id="SSF53098">
    <property type="entry name" value="Ribonuclease H-like"/>
    <property type="match status" value="1"/>
</dbReference>
<feature type="non-terminal residue" evidence="2">
    <location>
        <position position="1"/>
    </location>
</feature>
<dbReference type="Pfam" id="PF13333">
    <property type="entry name" value="rve_2"/>
    <property type="match status" value="1"/>
</dbReference>
<dbReference type="RefSeq" id="WP_146165703.1">
    <property type="nucleotide sequence ID" value="NZ_PYGA01000031.1"/>
</dbReference>
<dbReference type="Proteomes" id="UP000240542">
    <property type="component" value="Unassembled WGS sequence"/>
</dbReference>
<evidence type="ECO:0000313" key="3">
    <source>
        <dbReference type="Proteomes" id="UP000240542"/>
    </source>
</evidence>
<dbReference type="OrthoDB" id="3257291at2"/>
<keyword evidence="3" id="KW-1185">Reference proteome</keyword>
<proteinExistence type="predicted"/>
<dbReference type="InterPro" id="IPR050900">
    <property type="entry name" value="Transposase_IS3/IS150/IS904"/>
</dbReference>
<accession>A0A2P8CRD0</accession>
<dbReference type="InterPro" id="IPR036397">
    <property type="entry name" value="RNaseH_sf"/>
</dbReference>